<dbReference type="CDD" id="cd00130">
    <property type="entry name" value="PAS"/>
    <property type="match status" value="1"/>
</dbReference>
<evidence type="ECO:0000256" key="6">
    <source>
        <dbReference type="ARBA" id="ARBA00022679"/>
    </source>
</evidence>
<dbReference type="Pfam" id="PF00512">
    <property type="entry name" value="HisKA"/>
    <property type="match status" value="1"/>
</dbReference>
<comment type="caution">
    <text evidence="20">The sequence shown here is derived from an EMBL/GenBank/DDBJ whole genome shotgun (WGS) entry which is preliminary data.</text>
</comment>
<dbReference type="Gene3D" id="3.30.450.20">
    <property type="entry name" value="PAS domain"/>
    <property type="match status" value="1"/>
</dbReference>
<keyword evidence="12" id="KW-0902">Two-component regulatory system</keyword>
<dbReference type="PANTHER" id="PTHR45339:SF1">
    <property type="entry name" value="HYBRID SIGNAL TRANSDUCTION HISTIDINE KINASE J"/>
    <property type="match status" value="1"/>
</dbReference>
<dbReference type="InterPro" id="IPR004358">
    <property type="entry name" value="Sig_transdc_His_kin-like_C"/>
</dbReference>
<evidence type="ECO:0000313" key="20">
    <source>
        <dbReference type="EMBL" id="MBW4464074.1"/>
    </source>
</evidence>
<evidence type="ECO:0000256" key="9">
    <source>
        <dbReference type="ARBA" id="ARBA00022777"/>
    </source>
</evidence>
<dbReference type="EC" id="2.7.13.3" evidence="4"/>
<dbReference type="Gene3D" id="3.30.450.40">
    <property type="match status" value="4"/>
</dbReference>
<keyword evidence="7" id="KW-0812">Transmembrane</keyword>
<dbReference type="InterPro" id="IPR013656">
    <property type="entry name" value="PAS_4"/>
</dbReference>
<dbReference type="SUPFAM" id="SSF55785">
    <property type="entry name" value="PYP-like sensor domain (PAS domain)"/>
    <property type="match status" value="1"/>
</dbReference>
<dbReference type="SUPFAM" id="SSF47384">
    <property type="entry name" value="Homodimeric domain of signal transducing histidine kinase"/>
    <property type="match status" value="1"/>
</dbReference>
<dbReference type="GO" id="GO:0005524">
    <property type="term" value="F:ATP binding"/>
    <property type="evidence" value="ECO:0007669"/>
    <property type="project" value="UniProtKB-KW"/>
</dbReference>
<evidence type="ECO:0000256" key="7">
    <source>
        <dbReference type="ARBA" id="ARBA00022692"/>
    </source>
</evidence>
<keyword evidence="5" id="KW-0597">Phosphoprotein</keyword>
<feature type="domain" description="Phytochrome chromophore attachment site" evidence="17">
    <location>
        <begin position="907"/>
        <end position="1089"/>
    </location>
</feature>
<dbReference type="InterPro" id="IPR003594">
    <property type="entry name" value="HATPase_dom"/>
</dbReference>
<dbReference type="SMART" id="SM00388">
    <property type="entry name" value="HisKA"/>
    <property type="match status" value="1"/>
</dbReference>
<keyword evidence="10" id="KW-0067">ATP-binding</keyword>
<feature type="domain" description="Response regulatory" evidence="19">
    <location>
        <begin position="11"/>
        <end position="133"/>
    </location>
</feature>
<evidence type="ECO:0000256" key="1">
    <source>
        <dbReference type="ARBA" id="ARBA00000085"/>
    </source>
</evidence>
<feature type="domain" description="Histidine kinase" evidence="18">
    <location>
        <begin position="1130"/>
        <end position="1356"/>
    </location>
</feature>
<dbReference type="Gene3D" id="1.10.287.130">
    <property type="match status" value="1"/>
</dbReference>
<evidence type="ECO:0000256" key="3">
    <source>
        <dbReference type="ARBA" id="ARBA00006402"/>
    </source>
</evidence>
<protein>
    <recommendedName>
        <fullName evidence="14">Circadian input-output histidine kinase CikA</fullName>
        <ecNumber evidence="4">2.7.13.3</ecNumber>
    </recommendedName>
</protein>
<keyword evidence="16" id="KW-0175">Coiled coil</keyword>
<comment type="subcellular location">
    <subcellularLocation>
        <location evidence="2">Membrane</location>
    </subcellularLocation>
</comment>
<dbReference type="InterPro" id="IPR003661">
    <property type="entry name" value="HisK_dim/P_dom"/>
</dbReference>
<dbReference type="Gene3D" id="3.40.50.2300">
    <property type="match status" value="1"/>
</dbReference>
<dbReference type="CDD" id="cd00082">
    <property type="entry name" value="HisKA"/>
    <property type="match status" value="1"/>
</dbReference>
<dbReference type="InterPro" id="IPR035965">
    <property type="entry name" value="PAS-like_dom_sf"/>
</dbReference>
<evidence type="ECO:0000259" key="18">
    <source>
        <dbReference type="PROSITE" id="PS50109"/>
    </source>
</evidence>
<evidence type="ECO:0000259" key="17">
    <source>
        <dbReference type="PROSITE" id="PS50046"/>
    </source>
</evidence>
<dbReference type="EMBL" id="JAHHHV010000005">
    <property type="protein sequence ID" value="MBW4464074.1"/>
    <property type="molecule type" value="Genomic_DNA"/>
</dbReference>
<evidence type="ECO:0000256" key="4">
    <source>
        <dbReference type="ARBA" id="ARBA00012438"/>
    </source>
</evidence>
<reference evidence="20" key="1">
    <citation type="submission" date="2021-05" db="EMBL/GenBank/DDBJ databases">
        <authorList>
            <person name="Pietrasiak N."/>
            <person name="Ward R."/>
            <person name="Stajich J.E."/>
            <person name="Kurbessoian T."/>
        </authorList>
    </citation>
    <scope>NUCLEOTIDE SEQUENCE</scope>
    <source>
        <strain evidence="20">GSE-TBD4-15B</strain>
    </source>
</reference>
<dbReference type="FunFam" id="3.30.565.10:FF:000010">
    <property type="entry name" value="Sensor histidine kinase RcsC"/>
    <property type="match status" value="1"/>
</dbReference>
<organism evidence="20 21">
    <name type="scientific">Pegethrix bostrychoides GSE-TBD4-15B</name>
    <dbReference type="NCBI Taxonomy" id="2839662"/>
    <lineage>
        <taxon>Bacteria</taxon>
        <taxon>Bacillati</taxon>
        <taxon>Cyanobacteriota</taxon>
        <taxon>Cyanophyceae</taxon>
        <taxon>Oculatellales</taxon>
        <taxon>Oculatellaceae</taxon>
        <taxon>Pegethrix</taxon>
    </lineage>
</organism>
<dbReference type="Pfam" id="PF01590">
    <property type="entry name" value="GAF"/>
    <property type="match status" value="3"/>
</dbReference>
<evidence type="ECO:0000256" key="2">
    <source>
        <dbReference type="ARBA" id="ARBA00004370"/>
    </source>
</evidence>
<evidence type="ECO:0000256" key="10">
    <source>
        <dbReference type="ARBA" id="ARBA00022840"/>
    </source>
</evidence>
<comment type="catalytic activity">
    <reaction evidence="1">
        <text>ATP + protein L-histidine = ADP + protein N-phospho-L-histidine.</text>
        <dbReference type="EC" id="2.7.13.3"/>
    </reaction>
</comment>
<dbReference type="InterPro" id="IPR005467">
    <property type="entry name" value="His_kinase_dom"/>
</dbReference>
<keyword evidence="11" id="KW-1133">Transmembrane helix</keyword>
<dbReference type="SMART" id="SM00387">
    <property type="entry name" value="HATPase_c"/>
    <property type="match status" value="1"/>
</dbReference>
<accession>A0A951P798</accession>
<dbReference type="SUPFAM" id="SSF55781">
    <property type="entry name" value="GAF domain-like"/>
    <property type="match status" value="4"/>
</dbReference>
<dbReference type="SUPFAM" id="SSF55874">
    <property type="entry name" value="ATPase domain of HSP90 chaperone/DNA topoisomerase II/histidine kinase"/>
    <property type="match status" value="1"/>
</dbReference>
<dbReference type="PROSITE" id="PS50110">
    <property type="entry name" value="RESPONSE_REGULATORY"/>
    <property type="match status" value="1"/>
</dbReference>
<keyword evidence="8" id="KW-0547">Nucleotide-binding</keyword>
<dbReference type="InterPro" id="IPR029016">
    <property type="entry name" value="GAF-like_dom_sf"/>
</dbReference>
<dbReference type="SMART" id="SM00065">
    <property type="entry name" value="GAF"/>
    <property type="match status" value="3"/>
</dbReference>
<evidence type="ECO:0000256" key="11">
    <source>
        <dbReference type="ARBA" id="ARBA00022989"/>
    </source>
</evidence>
<sequence length="1470" mass="163041">MSTHSGRSKESILIVGAAPRKLRLLATALAEQGCQVRFAPNAGFALKSIQVSLPNLILLSLETPDLDGYRFCQRLKAAPLTANLPVILLGAALDDPVESSRISAQIAAQIAAVDWIPQPLHLELVLGRIEYQLQVLRLRRALEAQQFALEQERQQRQQAEQTLARQSQRNLLLQQVTAAICSQMDSQLALEAAIAQIGQTFRVNRASIHIYVPPPIPEIPLIAEYVEAGYVSMRQISFVLEDGLFLPEVLAQDRAVAAVDVRGDCRVEAMQQLCELSQIKSLLAIRTSYRNQANGVITLQQCDGHRQWTADETASLEMVAAQIGLALAQAKTLEQEQKQLEALGYQNLVLRQEICERRQIEAALKASDAELRGLFAAMVDVVIVLDWQGHYLRVAPTSQENLYRPIPELVGQRLHQVFEPAQADRFLEAIRTSLVSQQTLELEYSLIIQAQEVWFNAKISPIGTDAVLWVARDITARRQTEAELRHKSAALSEFSLSLEQLHRLSLTDFDSIETICADYLKTGCDILGFMTGAVIQVTADQEPAQTQYRVLAVESSQPTLLLAGRTLSWTDGHTLLQSRQTVFDGQSLAQALPVYAERSVASYLTTPVWVDGEIYGQLCFFSARGRRQGYEHHESDIIELMAQSIGKFISSHQVRAKRQQAEEEIQLLLNITQAITAAPDFNAALYEALSALCQTTGWVYGEVWLPAADGAVLESSAVWYCSSGSGSIPDSTIAAVQQFRQSSRAVTFQPNQGIAGRVWSQQQPEWTTDDQGWPEPEPLEPFNSVDPGAALGKSLNDSQFQDSQFQDSQFQYRFQLVNHYGIKARLGVPILTTERDSTQRSTVLAVMVFFALEARPQEQRLIQLVSGVAMQLGAVLAQKQAEDALRQSAEREQTLLRVIERMRQTLDIEQIFRTTAEELHQLLKCDRVLIYRFNPDWSGEIVAEAVSSCWRPVLRDALDRSLDGSLEAETPLELADATGDELCVVRTWREPTSAAAAASSSHLVDTYLQDTQGGVYRQGTKYLCVRNVQQAELTDCYRVLLNQLQAKAYLTVPIFQGQRLWGLLAVYQNSGPRNWQPSEINLVTHISTQLGVAIQQADLLAQTQQQSADLEKAKDAAESANRAKTQFLAHMSHELRTPLNSILGFTQIVGQEGSLSPEHRDYLQIVSSSGQHLLELINNVLELARLETHHAGLQVDQFDLLLLLERVEGMFRLAAAEKQLHLNFIIAADLPRYVIADAGKLRQILLNLLDNAIKFTQQGSITLHAEPTGGAKEPDRADLMGIEFTVSDTGYGIAPEEIELMFEAFVQLEAGRQSNQGTGLGLGISRRLVELMGSRLQVSSQMGVGSQFKFEIFVQMPSADSRPLDLGVHCIYEALSVAQPVAKTLPQMALQTARAALDLMPQDWVEQLAQAASGCSERQVFQLVEKIPAEQSDLAKTLADLASNFQFEAILGLTAQMSCNFQIQSLRSDE</sequence>
<dbReference type="GO" id="GO:0000155">
    <property type="term" value="F:phosphorelay sensor kinase activity"/>
    <property type="evidence" value="ECO:0007669"/>
    <property type="project" value="InterPro"/>
</dbReference>
<dbReference type="InterPro" id="IPR001789">
    <property type="entry name" value="Sig_transdc_resp-reg_receiver"/>
</dbReference>
<evidence type="ECO:0000256" key="15">
    <source>
        <dbReference type="PROSITE-ProRule" id="PRU00169"/>
    </source>
</evidence>
<name>A0A951P798_9CYAN</name>
<dbReference type="PROSITE" id="PS50109">
    <property type="entry name" value="HIS_KIN"/>
    <property type="match status" value="1"/>
</dbReference>
<proteinExistence type="inferred from homology"/>
<keyword evidence="13" id="KW-0472">Membrane</keyword>
<dbReference type="PRINTS" id="PR00344">
    <property type="entry name" value="BCTRLSENSOR"/>
</dbReference>
<dbReference type="InterPro" id="IPR036890">
    <property type="entry name" value="HATPase_C_sf"/>
</dbReference>
<dbReference type="Gene3D" id="3.30.565.10">
    <property type="entry name" value="Histidine kinase-like ATPase, C-terminal domain"/>
    <property type="match status" value="1"/>
</dbReference>
<evidence type="ECO:0000256" key="5">
    <source>
        <dbReference type="ARBA" id="ARBA00022553"/>
    </source>
</evidence>
<evidence type="ECO:0000313" key="21">
    <source>
        <dbReference type="Proteomes" id="UP000707356"/>
    </source>
</evidence>
<comment type="caution">
    <text evidence="15">Lacks conserved residue(s) required for the propagation of feature annotation.</text>
</comment>
<evidence type="ECO:0000259" key="19">
    <source>
        <dbReference type="PROSITE" id="PS50110"/>
    </source>
</evidence>
<keyword evidence="9" id="KW-0418">Kinase</keyword>
<comment type="similarity">
    <text evidence="3">In the N-terminal section; belongs to the phytochrome family.</text>
</comment>
<dbReference type="SMART" id="SM00448">
    <property type="entry name" value="REC"/>
    <property type="match status" value="1"/>
</dbReference>
<dbReference type="FunFam" id="1.10.287.130:FF:000004">
    <property type="entry name" value="Ethylene receptor 1"/>
    <property type="match status" value="1"/>
</dbReference>
<dbReference type="CDD" id="cd16922">
    <property type="entry name" value="HATPase_EvgS-ArcB-TorS-like"/>
    <property type="match status" value="1"/>
</dbReference>
<dbReference type="InterPro" id="IPR003018">
    <property type="entry name" value="GAF"/>
</dbReference>
<evidence type="ECO:0000256" key="12">
    <source>
        <dbReference type="ARBA" id="ARBA00023012"/>
    </source>
</evidence>
<dbReference type="Proteomes" id="UP000707356">
    <property type="component" value="Unassembled WGS sequence"/>
</dbReference>
<dbReference type="SUPFAM" id="SSF52172">
    <property type="entry name" value="CheY-like"/>
    <property type="match status" value="1"/>
</dbReference>
<dbReference type="InterPro" id="IPR000014">
    <property type="entry name" value="PAS"/>
</dbReference>
<dbReference type="InterPro" id="IPR016132">
    <property type="entry name" value="Phyto_chromo_attachment"/>
</dbReference>
<dbReference type="GO" id="GO:0016020">
    <property type="term" value="C:membrane"/>
    <property type="evidence" value="ECO:0007669"/>
    <property type="project" value="UniProtKB-SubCell"/>
</dbReference>
<evidence type="ECO:0000256" key="14">
    <source>
        <dbReference type="ARBA" id="ARBA00074306"/>
    </source>
</evidence>
<gene>
    <name evidence="20" type="ORF">KME07_01370</name>
</gene>
<dbReference type="Pfam" id="PF00072">
    <property type="entry name" value="Response_reg"/>
    <property type="match status" value="1"/>
</dbReference>
<dbReference type="PANTHER" id="PTHR45339">
    <property type="entry name" value="HYBRID SIGNAL TRANSDUCTION HISTIDINE KINASE J"/>
    <property type="match status" value="1"/>
</dbReference>
<evidence type="ECO:0000256" key="8">
    <source>
        <dbReference type="ARBA" id="ARBA00022741"/>
    </source>
</evidence>
<evidence type="ECO:0000256" key="13">
    <source>
        <dbReference type="ARBA" id="ARBA00023136"/>
    </source>
</evidence>
<keyword evidence="6" id="KW-0808">Transferase</keyword>
<dbReference type="InterPro" id="IPR036097">
    <property type="entry name" value="HisK_dim/P_sf"/>
</dbReference>
<reference evidence="20" key="2">
    <citation type="journal article" date="2022" name="Microbiol. Resour. Announc.">
        <title>Metagenome Sequencing to Explore Phylogenomics of Terrestrial Cyanobacteria.</title>
        <authorList>
            <person name="Ward R.D."/>
            <person name="Stajich J.E."/>
            <person name="Johansen J.R."/>
            <person name="Huntemann M."/>
            <person name="Clum A."/>
            <person name="Foster B."/>
            <person name="Foster B."/>
            <person name="Roux S."/>
            <person name="Palaniappan K."/>
            <person name="Varghese N."/>
            <person name="Mukherjee S."/>
            <person name="Reddy T.B.K."/>
            <person name="Daum C."/>
            <person name="Copeland A."/>
            <person name="Chen I.A."/>
            <person name="Ivanova N.N."/>
            <person name="Kyrpides N.C."/>
            <person name="Shapiro N."/>
            <person name="Eloe-Fadrosh E.A."/>
            <person name="Pietrasiak N."/>
        </authorList>
    </citation>
    <scope>NUCLEOTIDE SEQUENCE</scope>
    <source>
        <strain evidence="20">GSE-TBD4-15B</strain>
    </source>
</reference>
<dbReference type="PROSITE" id="PS50046">
    <property type="entry name" value="PHYTOCHROME_2"/>
    <property type="match status" value="1"/>
</dbReference>
<dbReference type="InterPro" id="IPR011006">
    <property type="entry name" value="CheY-like_superfamily"/>
</dbReference>
<dbReference type="Pfam" id="PF08448">
    <property type="entry name" value="PAS_4"/>
    <property type="match status" value="1"/>
</dbReference>
<feature type="coiled-coil region" evidence="16">
    <location>
        <begin position="142"/>
        <end position="169"/>
    </location>
</feature>
<evidence type="ECO:0000256" key="16">
    <source>
        <dbReference type="SAM" id="Coils"/>
    </source>
</evidence>
<dbReference type="Pfam" id="PF02518">
    <property type="entry name" value="HATPase_c"/>
    <property type="match status" value="1"/>
</dbReference>